<dbReference type="Proteomes" id="UP001059480">
    <property type="component" value="Unassembled WGS sequence"/>
</dbReference>
<evidence type="ECO:0000313" key="1">
    <source>
        <dbReference type="EMBL" id="MCQ9209415.1"/>
    </source>
</evidence>
<keyword evidence="2" id="KW-1185">Reference proteome</keyword>
<reference evidence="1" key="3">
    <citation type="journal article" date="2023" name="Microbiol. Resour. Announc.">
        <title>Draft Genome Sequence of Granulicatella sp. Strain S8, Isolated from a Marine Fish, Seriola quinqueradiata.</title>
        <authorList>
            <person name="Lee M."/>
            <person name="Farooq A."/>
            <person name="Jeong J.B."/>
            <person name="Jung M.Y."/>
        </authorList>
    </citation>
    <scope>NUCLEOTIDE SEQUENCE</scope>
    <source>
        <strain evidence="1">S8</strain>
    </source>
</reference>
<gene>
    <name evidence="1" type="ORF">NPA36_02520</name>
</gene>
<reference evidence="1" key="1">
    <citation type="submission" date="2022-07" db="EMBL/GenBank/DDBJ databases">
        <authorList>
            <person name="Jung M.-Y."/>
            <person name="Lee M."/>
        </authorList>
    </citation>
    <scope>NUCLEOTIDE SEQUENCE</scope>
    <source>
        <strain evidence="1">S8</strain>
    </source>
</reference>
<accession>A0ABT1WLN6</accession>
<dbReference type="EMBL" id="JANHNZ010000002">
    <property type="protein sequence ID" value="MCQ9209415.1"/>
    <property type="molecule type" value="Genomic_DNA"/>
</dbReference>
<comment type="caution">
    <text evidence="1">The sequence shown here is derived from an EMBL/GenBank/DDBJ whole genome shotgun (WGS) entry which is preliminary data.</text>
</comment>
<organism evidence="1 2">
    <name type="scientific">Granulicatella seriolae</name>
    <dbReference type="NCBI Taxonomy" id="2967226"/>
    <lineage>
        <taxon>Bacteria</taxon>
        <taxon>Bacillati</taxon>
        <taxon>Bacillota</taxon>
        <taxon>Bacilli</taxon>
        <taxon>Lactobacillales</taxon>
        <taxon>Carnobacteriaceae</taxon>
        <taxon>Granulicatella</taxon>
    </lineage>
</organism>
<dbReference type="RefSeq" id="WP_256944532.1">
    <property type="nucleotide sequence ID" value="NZ_JANHNZ010000002.1"/>
</dbReference>
<name>A0ABT1WLN6_9LACT</name>
<evidence type="ECO:0000313" key="2">
    <source>
        <dbReference type="Proteomes" id="UP001059480"/>
    </source>
</evidence>
<proteinExistence type="predicted"/>
<sequence length="107" mass="11909">MGKSKEEKSLLAKLASGALDGMVGDDLTTSGGSSVWTSIKNGIPTRYKQGPGGKFFNGKENERYEGKLHTLEEWSTDDEKLAFLKKFGWLTKDDDVKKYSAKFKPKK</sequence>
<protein>
    <submittedName>
        <fullName evidence="1">Uncharacterized protein</fullName>
    </submittedName>
</protein>
<reference evidence="1" key="2">
    <citation type="journal article" date="2023" name="Curr. Microbiol.">
        <title>Granulicatella seriolae sp. nov., a Novel Facultative Anaerobe Isolated from Yellowtail Marine Fish.</title>
        <authorList>
            <person name="Lee M."/>
            <person name="Choi Y.J."/>
            <person name="Farooq A."/>
            <person name="Jeong J.B."/>
            <person name="Jung M.Y."/>
        </authorList>
    </citation>
    <scope>NUCLEOTIDE SEQUENCE</scope>
    <source>
        <strain evidence="1">S8</strain>
    </source>
</reference>